<dbReference type="Pfam" id="PF00957">
    <property type="entry name" value="Synaptobrevin"/>
    <property type="match status" value="1"/>
</dbReference>
<evidence type="ECO:0000313" key="3">
    <source>
        <dbReference type="EMBL" id="QHT29240.1"/>
    </source>
</evidence>
<dbReference type="InterPro" id="IPR042855">
    <property type="entry name" value="V_SNARE_CC"/>
</dbReference>
<keyword evidence="1" id="KW-0472">Membrane</keyword>
<name>A0A6C0ELN5_9ZZZZ</name>
<keyword evidence="1" id="KW-0812">Transmembrane</keyword>
<dbReference type="SUPFAM" id="SSF58038">
    <property type="entry name" value="SNARE fusion complex"/>
    <property type="match status" value="1"/>
</dbReference>
<dbReference type="Gene3D" id="1.20.5.110">
    <property type="match status" value="1"/>
</dbReference>
<sequence length="95" mass="10916">MDIETSDTTIKILNKEVDETKYLLMKNCEKVIERGSTLDNIEQKATTLNVSAVIFKKNSVQLKNKMWWQNKAYIMIGVGVFLVIIIIIISTTHKK</sequence>
<reference evidence="3" key="1">
    <citation type="journal article" date="2020" name="Nature">
        <title>Giant virus diversity and host interactions through global metagenomics.</title>
        <authorList>
            <person name="Schulz F."/>
            <person name="Roux S."/>
            <person name="Paez-Espino D."/>
            <person name="Jungbluth S."/>
            <person name="Walsh D.A."/>
            <person name="Denef V.J."/>
            <person name="McMahon K.D."/>
            <person name="Konstantinidis K.T."/>
            <person name="Eloe-Fadrosh E.A."/>
            <person name="Kyrpides N.C."/>
            <person name="Woyke T."/>
        </authorList>
    </citation>
    <scope>NUCLEOTIDE SEQUENCE</scope>
    <source>
        <strain evidence="3">GVMAG-M-3300001351-8</strain>
    </source>
</reference>
<dbReference type="PROSITE" id="PS50892">
    <property type="entry name" value="V_SNARE"/>
    <property type="match status" value="1"/>
</dbReference>
<dbReference type="InterPro" id="IPR016444">
    <property type="entry name" value="Synaptobrevin/VAMP"/>
</dbReference>
<dbReference type="GO" id="GO:0016020">
    <property type="term" value="C:membrane"/>
    <property type="evidence" value="ECO:0007669"/>
    <property type="project" value="InterPro"/>
</dbReference>
<feature type="domain" description="V-SNARE coiled-coil homology" evidence="2">
    <location>
        <begin position="9"/>
        <end position="69"/>
    </location>
</feature>
<proteinExistence type="predicted"/>
<dbReference type="PANTHER" id="PTHR45701">
    <property type="entry name" value="SYNAPTOBREVIN FAMILY MEMBER"/>
    <property type="match status" value="1"/>
</dbReference>
<organism evidence="3">
    <name type="scientific">viral metagenome</name>
    <dbReference type="NCBI Taxonomy" id="1070528"/>
    <lineage>
        <taxon>unclassified sequences</taxon>
        <taxon>metagenomes</taxon>
        <taxon>organismal metagenomes</taxon>
    </lineage>
</organism>
<evidence type="ECO:0000256" key="1">
    <source>
        <dbReference type="SAM" id="Phobius"/>
    </source>
</evidence>
<dbReference type="GO" id="GO:0016192">
    <property type="term" value="P:vesicle-mediated transport"/>
    <property type="evidence" value="ECO:0007669"/>
    <property type="project" value="InterPro"/>
</dbReference>
<protein>
    <recommendedName>
        <fullName evidence="2">V-SNARE coiled-coil homology domain-containing protein</fullName>
    </recommendedName>
</protein>
<dbReference type="PRINTS" id="PR00219">
    <property type="entry name" value="SYNAPTOBREVN"/>
</dbReference>
<feature type="transmembrane region" description="Helical" evidence="1">
    <location>
        <begin position="72"/>
        <end position="91"/>
    </location>
</feature>
<dbReference type="AlphaFoldDB" id="A0A6C0ELN5"/>
<dbReference type="CDD" id="cd15843">
    <property type="entry name" value="R-SNARE"/>
    <property type="match status" value="1"/>
</dbReference>
<accession>A0A6C0ELN5</accession>
<dbReference type="InterPro" id="IPR001388">
    <property type="entry name" value="Synaptobrevin-like"/>
</dbReference>
<dbReference type="EMBL" id="MN738873">
    <property type="protein sequence ID" value="QHT29240.1"/>
    <property type="molecule type" value="Genomic_DNA"/>
</dbReference>
<evidence type="ECO:0000259" key="2">
    <source>
        <dbReference type="PROSITE" id="PS50892"/>
    </source>
</evidence>
<keyword evidence="1" id="KW-1133">Transmembrane helix</keyword>